<proteinExistence type="predicted"/>
<protein>
    <submittedName>
        <fullName evidence="1">Uncharacterized protein</fullName>
    </submittedName>
</protein>
<evidence type="ECO:0000313" key="2">
    <source>
        <dbReference type="Proteomes" id="UP000249682"/>
    </source>
</evidence>
<sequence>MFLFRTENELKYHYRDSLRQQELLRAGLTKIHTQMNNWLSKPERAPTAFYFYSITHWQLASWPRGRIVLASDAYYTARGPRWMATPVFRYSALTC</sequence>
<organism evidence="1 2">
    <name type="scientific">Mycobacterium leprae</name>
    <dbReference type="NCBI Taxonomy" id="1769"/>
    <lineage>
        <taxon>Bacteria</taxon>
        <taxon>Bacillati</taxon>
        <taxon>Actinomycetota</taxon>
        <taxon>Actinomycetes</taxon>
        <taxon>Mycobacteriales</taxon>
        <taxon>Mycobacteriaceae</taxon>
        <taxon>Mycobacterium</taxon>
    </lineage>
</organism>
<reference evidence="1 2" key="1">
    <citation type="submission" date="2018-05" db="EMBL/GenBank/DDBJ databases">
        <title>Evolution of small genomes with special reference to Mycobacterium leprae.</title>
        <authorList>
            <person name="Mohanty P.S."/>
            <person name="Bansal A.K."/>
            <person name="Gupta U.D."/>
            <person name="Naaz F."/>
            <person name="Dwivedi V.D."/>
            <person name="Singh H."/>
            <person name="Gupta G."/>
            <person name="Sharma S."/>
            <person name="Arora M."/>
        </authorList>
    </citation>
    <scope>NUCLEOTIDE SEQUENCE [LARGE SCALE GENOMIC DNA]</scope>
    <source>
        <strain evidence="1 2">MRHRU-235-G</strain>
    </source>
</reference>
<dbReference type="EMBL" id="CP029543">
    <property type="protein sequence ID" value="AWV48497.1"/>
    <property type="molecule type" value="Genomic_DNA"/>
</dbReference>
<evidence type="ECO:0000313" key="1">
    <source>
        <dbReference type="EMBL" id="AWV48497.1"/>
    </source>
</evidence>
<dbReference type="RefSeq" id="WP_049769863.1">
    <property type="nucleotide sequence ID" value="NZ_CP029543.1"/>
</dbReference>
<name>A0AAD2JEH1_MYCLR</name>
<gene>
    <name evidence="1" type="ORF">DIJ64_11830</name>
</gene>
<dbReference type="Proteomes" id="UP000249682">
    <property type="component" value="Chromosome"/>
</dbReference>
<dbReference type="AlphaFoldDB" id="A0AAD2JEH1"/>
<accession>A0AAD2JEH1</accession>